<comment type="caution">
    <text evidence="1">The sequence shown here is derived from an EMBL/GenBank/DDBJ whole genome shotgun (WGS) entry which is preliminary data.</text>
</comment>
<evidence type="ECO:0000313" key="2">
    <source>
        <dbReference type="Proteomes" id="UP000663866"/>
    </source>
</evidence>
<gene>
    <name evidence="1" type="ORF">OVN521_LOCUS46052</name>
</gene>
<organism evidence="1 2">
    <name type="scientific">Rotaria magnacalcarata</name>
    <dbReference type="NCBI Taxonomy" id="392030"/>
    <lineage>
        <taxon>Eukaryota</taxon>
        <taxon>Metazoa</taxon>
        <taxon>Spiralia</taxon>
        <taxon>Gnathifera</taxon>
        <taxon>Rotifera</taxon>
        <taxon>Eurotatoria</taxon>
        <taxon>Bdelloidea</taxon>
        <taxon>Philodinida</taxon>
        <taxon>Philodinidae</taxon>
        <taxon>Rotaria</taxon>
    </lineage>
</organism>
<accession>A0A821DRQ8</accession>
<proteinExistence type="predicted"/>
<name>A0A821DRQ8_9BILA</name>
<protein>
    <submittedName>
        <fullName evidence="1">Uncharacterized protein</fullName>
    </submittedName>
</protein>
<dbReference type="EMBL" id="CAJOBG010079205">
    <property type="protein sequence ID" value="CAF4625511.1"/>
    <property type="molecule type" value="Genomic_DNA"/>
</dbReference>
<sequence length="45" mass="5072">MVPSIIGDLLADILATLDVELFPSDDVITKDTYKQKFFQLINNSE</sequence>
<keyword evidence="2" id="KW-1185">Reference proteome</keyword>
<feature type="non-terminal residue" evidence="1">
    <location>
        <position position="1"/>
    </location>
</feature>
<dbReference type="AlphaFoldDB" id="A0A821DRQ8"/>
<evidence type="ECO:0000313" key="1">
    <source>
        <dbReference type="EMBL" id="CAF4625511.1"/>
    </source>
</evidence>
<reference evidence="1" key="1">
    <citation type="submission" date="2021-02" db="EMBL/GenBank/DDBJ databases">
        <authorList>
            <person name="Nowell W R."/>
        </authorList>
    </citation>
    <scope>NUCLEOTIDE SEQUENCE</scope>
</reference>
<dbReference type="Proteomes" id="UP000663866">
    <property type="component" value="Unassembled WGS sequence"/>
</dbReference>